<name>A0ABU1GMB1_9GAMM</name>
<keyword evidence="2" id="KW-1133">Transmembrane helix</keyword>
<evidence type="ECO:0000256" key="1">
    <source>
        <dbReference type="SAM" id="Coils"/>
    </source>
</evidence>
<proteinExistence type="predicted"/>
<evidence type="ECO:0000313" key="4">
    <source>
        <dbReference type="Proteomes" id="UP001252270"/>
    </source>
</evidence>
<organism evidence="3 4">
    <name type="scientific">Halomonas mongoliensis</name>
    <dbReference type="NCBI Taxonomy" id="321265"/>
    <lineage>
        <taxon>Bacteria</taxon>
        <taxon>Pseudomonadati</taxon>
        <taxon>Pseudomonadota</taxon>
        <taxon>Gammaproteobacteria</taxon>
        <taxon>Oceanospirillales</taxon>
        <taxon>Halomonadaceae</taxon>
        <taxon>Halomonas</taxon>
    </lineage>
</organism>
<keyword evidence="4" id="KW-1185">Reference proteome</keyword>
<feature type="coiled-coil region" evidence="1">
    <location>
        <begin position="190"/>
        <end position="262"/>
    </location>
</feature>
<keyword evidence="2" id="KW-0472">Membrane</keyword>
<gene>
    <name evidence="3" type="ORF">QC820_07140</name>
</gene>
<reference evidence="3 4" key="1">
    <citation type="submission" date="2023-04" db="EMBL/GenBank/DDBJ databases">
        <title>A long-awaited taxogenomic arrangement of the family Halomonadaceae.</title>
        <authorList>
            <person name="De La Haba R."/>
            <person name="Chuvochina M."/>
            <person name="Wittouck S."/>
            <person name="Arahal D.R."/>
            <person name="Sanchez-Porro C."/>
            <person name="Hugenholtz P."/>
            <person name="Ventosa A."/>
        </authorList>
    </citation>
    <scope>NUCLEOTIDE SEQUENCE [LARGE SCALE GENOMIC DNA]</scope>
    <source>
        <strain evidence="3 4">DSM 17332</strain>
    </source>
</reference>
<keyword evidence="2" id="KW-0812">Transmembrane</keyword>
<comment type="caution">
    <text evidence="3">The sequence shown here is derived from an EMBL/GenBank/DDBJ whole genome shotgun (WGS) entry which is preliminary data.</text>
</comment>
<dbReference type="EMBL" id="JARWAL010000005">
    <property type="protein sequence ID" value="MDR5892588.1"/>
    <property type="molecule type" value="Genomic_DNA"/>
</dbReference>
<feature type="transmembrane region" description="Helical" evidence="2">
    <location>
        <begin position="36"/>
        <end position="57"/>
    </location>
</feature>
<dbReference type="RefSeq" id="WP_309636352.1">
    <property type="nucleotide sequence ID" value="NZ_JARWAL010000005.1"/>
</dbReference>
<evidence type="ECO:0000313" key="3">
    <source>
        <dbReference type="EMBL" id="MDR5892588.1"/>
    </source>
</evidence>
<protein>
    <recommendedName>
        <fullName evidence="5">Chromosome partition protein Smc</fullName>
    </recommendedName>
</protein>
<accession>A0ABU1GMB1</accession>
<evidence type="ECO:0008006" key="5">
    <source>
        <dbReference type="Google" id="ProtNLM"/>
    </source>
</evidence>
<dbReference type="Proteomes" id="UP001252270">
    <property type="component" value="Unassembled WGS sequence"/>
</dbReference>
<keyword evidence="1" id="KW-0175">Coiled coil</keyword>
<evidence type="ECO:0000256" key="2">
    <source>
        <dbReference type="SAM" id="Phobius"/>
    </source>
</evidence>
<sequence length="303" mass="32927">MAERHDERRHAGPIVPDPTASLAAHRLRQPPPPRLWPLWLLLLVLLGALGGAGYLAWEERERLSREVERLQGELSNVHARFDTALGEGESLEAMEARLVALERRDEAHDGLLAVLEEDLEAGLGERDERLAALQERVMRIGESAATREAMLAATQLSLDALERSGAEGRAALASAIEGVEASVDGQEEVHRRHAERLDALEAGLAALTEESVANDALEALAAEQEALAQRLRRVEEQGPASIAHLEERLAALGGELEALAEARDDEAQEDDALAARFAALEGEIGELRRTQLALSARLEALRP</sequence>